<evidence type="ECO:0000313" key="5">
    <source>
        <dbReference type="Proteomes" id="UP000002729"/>
    </source>
</evidence>
<proteinExistence type="inferred from homology"/>
<dbReference type="InParanoid" id="F0YSX7"/>
<dbReference type="PANTHER" id="PTHR24320">
    <property type="entry name" value="RETINOL DEHYDROGENASE"/>
    <property type="match status" value="1"/>
</dbReference>
<dbReference type="GeneID" id="20227560"/>
<dbReference type="PRINTS" id="PR00081">
    <property type="entry name" value="GDHRDH"/>
</dbReference>
<dbReference type="SUPFAM" id="SSF51735">
    <property type="entry name" value="NAD(P)-binding Rossmann-fold domains"/>
    <property type="match status" value="1"/>
</dbReference>
<dbReference type="AlphaFoldDB" id="F0YSX7"/>
<dbReference type="KEGG" id="aaf:AURANDRAFT_69501"/>
<keyword evidence="2" id="KW-0560">Oxidoreductase</keyword>
<dbReference type="EMBL" id="GL834192">
    <property type="protein sequence ID" value="EGB01782.1"/>
    <property type="molecule type" value="Genomic_DNA"/>
</dbReference>
<dbReference type="Proteomes" id="UP000002729">
    <property type="component" value="Unassembled WGS sequence"/>
</dbReference>
<comment type="similarity">
    <text evidence="1">Belongs to the short-chain dehydrogenases/reductases (SDR) family.</text>
</comment>
<dbReference type="InterPro" id="IPR002347">
    <property type="entry name" value="SDR_fam"/>
</dbReference>
<evidence type="ECO:0000256" key="1">
    <source>
        <dbReference type="ARBA" id="ARBA00006484"/>
    </source>
</evidence>
<name>F0YSX7_AURAN</name>
<organism evidence="5">
    <name type="scientific">Aureococcus anophagefferens</name>
    <name type="common">Harmful bloom alga</name>
    <dbReference type="NCBI Taxonomy" id="44056"/>
    <lineage>
        <taxon>Eukaryota</taxon>
        <taxon>Sar</taxon>
        <taxon>Stramenopiles</taxon>
        <taxon>Ochrophyta</taxon>
        <taxon>Pelagophyceae</taxon>
        <taxon>Pelagomonadales</taxon>
        <taxon>Pelagomonadaceae</taxon>
        <taxon>Aureococcus</taxon>
    </lineage>
</organism>
<gene>
    <name evidence="4" type="ORF">AURANDRAFT_69501</name>
</gene>
<evidence type="ECO:0000256" key="3">
    <source>
        <dbReference type="SAM" id="MobiDB-lite"/>
    </source>
</evidence>
<accession>F0YSX7</accession>
<dbReference type="GO" id="GO:0016491">
    <property type="term" value="F:oxidoreductase activity"/>
    <property type="evidence" value="ECO:0007669"/>
    <property type="project" value="UniProtKB-KW"/>
</dbReference>
<dbReference type="Pfam" id="PF00106">
    <property type="entry name" value="adh_short"/>
    <property type="match status" value="1"/>
</dbReference>
<evidence type="ECO:0000256" key="2">
    <source>
        <dbReference type="ARBA" id="ARBA00023002"/>
    </source>
</evidence>
<protein>
    <recommendedName>
        <fullName evidence="6">Protochlorophyllide reductase</fullName>
    </recommendedName>
</protein>
<dbReference type="PANTHER" id="PTHR24320:SF148">
    <property type="entry name" value="NAD(P)-BINDING ROSSMANN-FOLD SUPERFAMILY PROTEIN"/>
    <property type="match status" value="1"/>
</dbReference>
<dbReference type="InterPro" id="IPR036291">
    <property type="entry name" value="NAD(P)-bd_dom_sf"/>
</dbReference>
<evidence type="ECO:0008006" key="6">
    <source>
        <dbReference type="Google" id="ProtNLM"/>
    </source>
</evidence>
<dbReference type="RefSeq" id="XP_009043519.1">
    <property type="nucleotide sequence ID" value="XM_009045271.1"/>
</dbReference>
<keyword evidence="5" id="KW-1185">Reference proteome</keyword>
<dbReference type="OrthoDB" id="10265294at2759"/>
<dbReference type="eggNOG" id="KOG1208">
    <property type="taxonomic scope" value="Eukaryota"/>
</dbReference>
<feature type="non-terminal residue" evidence="4">
    <location>
        <position position="246"/>
    </location>
</feature>
<sequence>MPVLTTPRVYGAAAVAAAAACLRCRSKALQLAGASLLALVPLYAALAPEVAPGVTDPRGDDPDDGAGVFATVLDSLPSLEGKCVCVTGTTSGLGLQVARAAVLKRAALLICVNRDSPRSALAWDRLDELSESVGGATAVHAVDAEFLSLESVKAAAGDVAALAPGGIDVLVCNAGLFSGADVRSQDGYDATAQVSVLAHVLLTKLLLPSLKVAAAARGEARVVQHHSGQRNNKNNGAYDPERYLGR</sequence>
<evidence type="ECO:0000313" key="4">
    <source>
        <dbReference type="EMBL" id="EGB01782.1"/>
    </source>
</evidence>
<reference evidence="4 5" key="1">
    <citation type="journal article" date="2011" name="Proc. Natl. Acad. Sci. U.S.A.">
        <title>Niche of harmful alga Aureococcus anophagefferens revealed through ecogenomics.</title>
        <authorList>
            <person name="Gobler C.J."/>
            <person name="Berry D.L."/>
            <person name="Dyhrman S.T."/>
            <person name="Wilhelm S.W."/>
            <person name="Salamov A."/>
            <person name="Lobanov A.V."/>
            <person name="Zhang Y."/>
            <person name="Collier J.L."/>
            <person name="Wurch L.L."/>
            <person name="Kustka A.B."/>
            <person name="Dill B.D."/>
            <person name="Shah M."/>
            <person name="VerBerkmoes N.C."/>
            <person name="Kuo A."/>
            <person name="Terry A."/>
            <person name="Pangilinan J."/>
            <person name="Lindquist E.A."/>
            <person name="Lucas S."/>
            <person name="Paulsen I.T."/>
            <person name="Hattenrath-Lehmann T.K."/>
            <person name="Talmage S.C."/>
            <person name="Walker E.A."/>
            <person name="Koch F."/>
            <person name="Burson A.M."/>
            <person name="Marcoval M.A."/>
            <person name="Tang Y.Z."/>
            <person name="Lecleir G.R."/>
            <person name="Coyne K.J."/>
            <person name="Berg G.M."/>
            <person name="Bertrand E.M."/>
            <person name="Saito M.A."/>
            <person name="Gladyshev V.N."/>
            <person name="Grigoriev I.V."/>
        </authorList>
    </citation>
    <scope>NUCLEOTIDE SEQUENCE [LARGE SCALE GENOMIC DNA]</scope>
    <source>
        <strain evidence="5">CCMP 1984</strain>
    </source>
</reference>
<feature type="region of interest" description="Disordered" evidence="3">
    <location>
        <begin position="222"/>
        <end position="246"/>
    </location>
</feature>
<dbReference type="Gene3D" id="3.40.50.720">
    <property type="entry name" value="NAD(P)-binding Rossmann-like Domain"/>
    <property type="match status" value="1"/>
</dbReference>